<evidence type="ECO:0000313" key="2">
    <source>
        <dbReference type="EMBL" id="OTA14131.1"/>
    </source>
</evidence>
<protein>
    <submittedName>
        <fullName evidence="2">Transposase</fullName>
    </submittedName>
</protein>
<comment type="caution">
    <text evidence="2">The sequence shown here is derived from an EMBL/GenBank/DDBJ whole genome shotgun (WGS) entry which is preliminary data.</text>
</comment>
<gene>
    <name evidence="2" type="ORF">Xvie_03974</name>
</gene>
<evidence type="ECO:0000313" key="3">
    <source>
        <dbReference type="Proteomes" id="UP000194350"/>
    </source>
</evidence>
<dbReference type="Proteomes" id="UP000194350">
    <property type="component" value="Unassembled WGS sequence"/>
</dbReference>
<keyword evidence="3" id="KW-1185">Reference proteome</keyword>
<organism evidence="2 3">
    <name type="scientific">Xenorhabdus vietnamensis</name>
    <dbReference type="NCBI Taxonomy" id="351656"/>
    <lineage>
        <taxon>Bacteria</taxon>
        <taxon>Pseudomonadati</taxon>
        <taxon>Pseudomonadota</taxon>
        <taxon>Gammaproteobacteria</taxon>
        <taxon>Enterobacterales</taxon>
        <taxon>Morganellaceae</taxon>
        <taxon>Xenorhabdus</taxon>
    </lineage>
</organism>
<sequence length="33" mass="3526">MAMNNGGIRDTARVLKVTTSTVMTTLKNSSPET</sequence>
<dbReference type="AlphaFoldDB" id="A0A1Y2S9B7"/>
<accession>A0A1Y2S9B7</accession>
<evidence type="ECO:0000259" key="1">
    <source>
        <dbReference type="Pfam" id="PF12759"/>
    </source>
</evidence>
<proteinExistence type="predicted"/>
<name>A0A1Y2S9B7_9GAMM</name>
<dbReference type="Pfam" id="PF12759">
    <property type="entry name" value="HTH_Tnp_IS1"/>
    <property type="match status" value="1"/>
</dbReference>
<dbReference type="STRING" id="351656.Xvie_03974"/>
<reference evidence="2 3" key="1">
    <citation type="submission" date="2016-10" db="EMBL/GenBank/DDBJ databases">
        <title>Systematic genetic and metabolomic analysis of Xenorhabdus and Photorhabdus spp., highlights the requirements for a dual symbiotic and pathogenic life style.</title>
        <authorList>
            <person name="Tobias N.J."/>
            <person name="Wolff H."/>
            <person name="Djahanschiri B."/>
            <person name="Pidot S.J."/>
            <person name="Stinear T.P."/>
            <person name="Ebersberger I."/>
            <person name="Bode H.B."/>
        </authorList>
    </citation>
    <scope>NUCLEOTIDE SEQUENCE [LARGE SCALE GENOMIC DNA]</scope>
    <source>
        <strain evidence="2 3">DSM 22392</strain>
    </source>
</reference>
<feature type="domain" description="Insertion element IS1 protein InsA helix-turn-helix" evidence="1">
    <location>
        <begin position="1"/>
        <end position="29"/>
    </location>
</feature>
<dbReference type="EMBL" id="MUBJ01000049">
    <property type="protein sequence ID" value="OTA14131.1"/>
    <property type="molecule type" value="Genomic_DNA"/>
</dbReference>
<dbReference type="InterPro" id="IPR024431">
    <property type="entry name" value="InsA_HTH_dom"/>
</dbReference>